<dbReference type="SUPFAM" id="SSF46894">
    <property type="entry name" value="C-terminal effector domain of the bipartite response regulators"/>
    <property type="match status" value="1"/>
</dbReference>
<dbReference type="InterPro" id="IPR016032">
    <property type="entry name" value="Sig_transdc_resp-reg_C-effctor"/>
</dbReference>
<evidence type="ECO:0000313" key="2">
    <source>
        <dbReference type="EMBL" id="AUR52618.1"/>
    </source>
</evidence>
<dbReference type="EMBL" id="CP024847">
    <property type="protein sequence ID" value="AUR52618.1"/>
    <property type="molecule type" value="Genomic_DNA"/>
</dbReference>
<dbReference type="InterPro" id="IPR000792">
    <property type="entry name" value="Tscrpt_reg_LuxR_C"/>
</dbReference>
<name>A0A2I7N831_9NEIS</name>
<dbReference type="KEGG" id="nba:CUN60_10025"/>
<dbReference type="OrthoDB" id="9758570at2"/>
<organism evidence="2 3">
    <name type="scientific">Aquella oligotrophica</name>
    <dbReference type="NCBI Taxonomy" id="2067065"/>
    <lineage>
        <taxon>Bacteria</taxon>
        <taxon>Pseudomonadati</taxon>
        <taxon>Pseudomonadota</taxon>
        <taxon>Betaproteobacteria</taxon>
        <taxon>Neisseriales</taxon>
        <taxon>Neisseriaceae</taxon>
        <taxon>Aquella</taxon>
    </lineage>
</organism>
<sequence>MNDDKEFLDKVVIPYFHGFIHQDIDTGLFTPDGVVIAASIKGANNYGVDHKELVGMSYHTMNLEFIAKICESSEIEDLIGIANLFKKIGKLNQIISQERKVINYIDVIPYKNHYSATIVTHLPIINPTTDNVVATQAIGNNFYLYGIVDYINNIRQEQNLVPLKPFVEKINLSQRQHEVLFLLTAGLSQIEIATVLGITRGTVSSIITHQLSNKLGLLNVDTRKLIELACNMGLDKYIPPSLYKPRVIILDNEIEQKYFSKN</sequence>
<dbReference type="RefSeq" id="WP_102951907.1">
    <property type="nucleotide sequence ID" value="NZ_CP024847.1"/>
</dbReference>
<evidence type="ECO:0000259" key="1">
    <source>
        <dbReference type="SMART" id="SM00421"/>
    </source>
</evidence>
<dbReference type="Gene3D" id="1.10.10.10">
    <property type="entry name" value="Winged helix-like DNA-binding domain superfamily/Winged helix DNA-binding domain"/>
    <property type="match status" value="1"/>
</dbReference>
<feature type="domain" description="HTH luxR-type" evidence="1">
    <location>
        <begin position="169"/>
        <end position="229"/>
    </location>
</feature>
<proteinExistence type="predicted"/>
<dbReference type="GO" id="GO:0003677">
    <property type="term" value="F:DNA binding"/>
    <property type="evidence" value="ECO:0007669"/>
    <property type="project" value="InterPro"/>
</dbReference>
<dbReference type="GO" id="GO:0006355">
    <property type="term" value="P:regulation of DNA-templated transcription"/>
    <property type="evidence" value="ECO:0007669"/>
    <property type="project" value="InterPro"/>
</dbReference>
<dbReference type="Pfam" id="PF00196">
    <property type="entry name" value="GerE"/>
    <property type="match status" value="1"/>
</dbReference>
<dbReference type="SMART" id="SM00421">
    <property type="entry name" value="HTH_LUXR"/>
    <property type="match status" value="1"/>
</dbReference>
<dbReference type="AlphaFoldDB" id="A0A2I7N831"/>
<dbReference type="InterPro" id="IPR036388">
    <property type="entry name" value="WH-like_DNA-bd_sf"/>
</dbReference>
<gene>
    <name evidence="2" type="ORF">CUN60_10025</name>
</gene>
<accession>A0A2I7N831</accession>
<protein>
    <recommendedName>
        <fullName evidence="1">HTH luxR-type domain-containing protein</fullName>
    </recommendedName>
</protein>
<keyword evidence="3" id="KW-1185">Reference proteome</keyword>
<evidence type="ECO:0000313" key="3">
    <source>
        <dbReference type="Proteomes" id="UP000236655"/>
    </source>
</evidence>
<reference evidence="3" key="1">
    <citation type="submission" date="2017-11" db="EMBL/GenBank/DDBJ databases">
        <authorList>
            <person name="Chan K.G."/>
            <person name="Lee L.S."/>
        </authorList>
    </citation>
    <scope>NUCLEOTIDE SEQUENCE [LARGE SCALE GENOMIC DNA]</scope>
    <source>
        <strain evidence="3">DSM 100970</strain>
    </source>
</reference>
<dbReference type="Proteomes" id="UP000236655">
    <property type="component" value="Chromosome"/>
</dbReference>